<evidence type="ECO:0000256" key="2">
    <source>
        <dbReference type="ARBA" id="ARBA00006706"/>
    </source>
</evidence>
<organism evidence="7 8">
    <name type="scientific">Alkaliphilus flagellatus</name>
    <dbReference type="NCBI Taxonomy" id="2841507"/>
    <lineage>
        <taxon>Bacteria</taxon>
        <taxon>Bacillati</taxon>
        <taxon>Bacillota</taxon>
        <taxon>Clostridia</taxon>
        <taxon>Peptostreptococcales</taxon>
        <taxon>Natronincolaceae</taxon>
        <taxon>Alkaliphilus</taxon>
    </lineage>
</organism>
<reference evidence="7 8" key="1">
    <citation type="submission" date="2021-06" db="EMBL/GenBank/DDBJ databases">
        <authorList>
            <person name="Sun Q."/>
            <person name="Li D."/>
        </authorList>
    </citation>
    <scope>NUCLEOTIDE SEQUENCE [LARGE SCALE GENOMIC DNA]</scope>
    <source>
        <strain evidence="7 8">MSJ-5</strain>
    </source>
</reference>
<dbReference type="RefSeq" id="WP_216418394.1">
    <property type="nucleotide sequence ID" value="NZ_JAHLQK010000005.1"/>
</dbReference>
<accession>A0ABS6G610</accession>
<name>A0ABS6G610_9FIRM</name>
<comment type="caution">
    <text evidence="7">The sequence shown here is derived from an EMBL/GenBank/DDBJ whole genome shotgun (WGS) entry which is preliminary data.</text>
</comment>
<dbReference type="Proteomes" id="UP000779508">
    <property type="component" value="Unassembled WGS sequence"/>
</dbReference>
<keyword evidence="8" id="KW-1185">Reference proteome</keyword>
<comment type="cofactor">
    <cofactor evidence="1">
        <name>Mg(2+)</name>
        <dbReference type="ChEBI" id="CHEBI:18420"/>
    </cofactor>
</comment>
<keyword evidence="3" id="KW-0808">Transferase</keyword>
<evidence type="ECO:0000313" key="8">
    <source>
        <dbReference type="Proteomes" id="UP000779508"/>
    </source>
</evidence>
<comment type="similarity">
    <text evidence="2">Belongs to the FPP/GGPP synthase family.</text>
</comment>
<dbReference type="PANTHER" id="PTHR43281:SF1">
    <property type="entry name" value="FARNESYL DIPHOSPHATE SYNTHASE"/>
    <property type="match status" value="1"/>
</dbReference>
<dbReference type="Pfam" id="PF00348">
    <property type="entry name" value="polyprenyl_synt"/>
    <property type="match status" value="1"/>
</dbReference>
<dbReference type="PANTHER" id="PTHR43281">
    <property type="entry name" value="FARNESYL DIPHOSPHATE SYNTHASE"/>
    <property type="match status" value="1"/>
</dbReference>
<keyword evidence="5" id="KW-0460">Magnesium</keyword>
<evidence type="ECO:0000256" key="3">
    <source>
        <dbReference type="ARBA" id="ARBA00022679"/>
    </source>
</evidence>
<evidence type="ECO:0000256" key="5">
    <source>
        <dbReference type="ARBA" id="ARBA00022842"/>
    </source>
</evidence>
<dbReference type="PROSITE" id="PS00444">
    <property type="entry name" value="POLYPRENYL_SYNTHASE_2"/>
    <property type="match status" value="1"/>
</dbReference>
<evidence type="ECO:0000313" key="7">
    <source>
        <dbReference type="EMBL" id="MBU5677561.1"/>
    </source>
</evidence>
<gene>
    <name evidence="7" type="ORF">KQI88_14145</name>
</gene>
<evidence type="ECO:0000256" key="4">
    <source>
        <dbReference type="ARBA" id="ARBA00022723"/>
    </source>
</evidence>
<evidence type="ECO:0000256" key="1">
    <source>
        <dbReference type="ARBA" id="ARBA00001946"/>
    </source>
</evidence>
<dbReference type="SFLD" id="SFLDG01017">
    <property type="entry name" value="Polyprenyl_Transferase_Like"/>
    <property type="match status" value="1"/>
</dbReference>
<dbReference type="NCBIfam" id="NF045485">
    <property type="entry name" value="FPPsyn"/>
    <property type="match status" value="1"/>
</dbReference>
<keyword evidence="4" id="KW-0479">Metal-binding</keyword>
<evidence type="ECO:0000256" key="6">
    <source>
        <dbReference type="ARBA" id="ARBA00023229"/>
    </source>
</evidence>
<sequence length="295" mass="33101">MIFKDQLNNYIELVNAQLSSYLDYEKGHNNKLIESMKYSLFAGGKRLRPILALASYDLFGKDIHEVMPYACALEMIHTYSLIHDDLPAMDNDDYRRGKLTNHKIYGEGIAILAGDGLLNYSFEIMLDNALKHKDMYSHIRSIKEIANSAGINGMIGGQIVDLESENKAIKEETLNYIHMNKTAALITAPLKVGAIIGGAREEDIKCMEEIGLNLGLAFQITDDILDVIGDESKLGKSIGSDMEKHKSTYASLFGIESSIERVEELTDNVNSLLKPYSDKSNFLLELSNYLMKREF</sequence>
<dbReference type="InterPro" id="IPR000092">
    <property type="entry name" value="Polyprenyl_synt"/>
</dbReference>
<dbReference type="SFLD" id="SFLDS00005">
    <property type="entry name" value="Isoprenoid_Synthase_Type_I"/>
    <property type="match status" value="1"/>
</dbReference>
<proteinExistence type="inferred from homology"/>
<dbReference type="InterPro" id="IPR033749">
    <property type="entry name" value="Polyprenyl_synt_CS"/>
</dbReference>
<dbReference type="PROSITE" id="PS00723">
    <property type="entry name" value="POLYPRENYL_SYNTHASE_1"/>
    <property type="match status" value="1"/>
</dbReference>
<dbReference type="InterPro" id="IPR053378">
    <property type="entry name" value="Prenyl_diphosphate_synthase"/>
</dbReference>
<dbReference type="EMBL" id="JAHLQK010000005">
    <property type="protein sequence ID" value="MBU5677561.1"/>
    <property type="molecule type" value="Genomic_DNA"/>
</dbReference>
<protein>
    <submittedName>
        <fullName evidence="7">Polyprenyl synthetase family protein</fullName>
    </submittedName>
</protein>
<dbReference type="CDD" id="cd00685">
    <property type="entry name" value="Trans_IPPS_HT"/>
    <property type="match status" value="1"/>
</dbReference>
<keyword evidence="6" id="KW-0414">Isoprene biosynthesis</keyword>